<evidence type="ECO:0000256" key="15">
    <source>
        <dbReference type="ARBA" id="ARBA00023254"/>
    </source>
</evidence>
<dbReference type="GO" id="GO:0006303">
    <property type="term" value="P:double-strand break repair via nonhomologous end joining"/>
    <property type="evidence" value="ECO:0007669"/>
    <property type="project" value="TreeGrafter"/>
</dbReference>
<dbReference type="EnsemblMetazoa" id="AATE012751-RA">
    <property type="protein sequence ID" value="AATE012751-PA.1"/>
    <property type="gene ID" value="AATE012751"/>
</dbReference>
<evidence type="ECO:0000259" key="18">
    <source>
        <dbReference type="SMART" id="SM01347"/>
    </source>
</evidence>
<dbReference type="InterPro" id="IPR004843">
    <property type="entry name" value="Calcineurin-like_PHP"/>
</dbReference>
<dbReference type="GO" id="GO:0035861">
    <property type="term" value="C:site of double-strand break"/>
    <property type="evidence" value="ECO:0007669"/>
    <property type="project" value="TreeGrafter"/>
</dbReference>
<evidence type="ECO:0000256" key="16">
    <source>
        <dbReference type="PIRNR" id="PIRNR000882"/>
    </source>
</evidence>
<dbReference type="STRING" id="41427.A0A182J7C6"/>
<evidence type="ECO:0000256" key="13">
    <source>
        <dbReference type="ARBA" id="ARBA00023211"/>
    </source>
</evidence>
<dbReference type="GO" id="GO:0000723">
    <property type="term" value="P:telomere maintenance"/>
    <property type="evidence" value="ECO:0007669"/>
    <property type="project" value="TreeGrafter"/>
</dbReference>
<evidence type="ECO:0000256" key="4">
    <source>
        <dbReference type="ARBA" id="ARBA00009028"/>
    </source>
</evidence>
<evidence type="ECO:0000256" key="10">
    <source>
        <dbReference type="ARBA" id="ARBA00022801"/>
    </source>
</evidence>
<dbReference type="GO" id="GO:0000014">
    <property type="term" value="F:single-stranded DNA endodeoxyribonuclease activity"/>
    <property type="evidence" value="ECO:0007669"/>
    <property type="project" value="TreeGrafter"/>
</dbReference>
<keyword evidence="5" id="KW-0158">Chromosome</keyword>
<dbReference type="GO" id="GO:0008296">
    <property type="term" value="F:3'-5'-DNA exonuclease activity"/>
    <property type="evidence" value="ECO:0007669"/>
    <property type="project" value="InterPro"/>
</dbReference>
<comment type="cofactor">
    <cofactor evidence="1 16">
        <name>Mn(2+)</name>
        <dbReference type="ChEBI" id="CHEBI:29035"/>
    </cofactor>
</comment>
<evidence type="ECO:0000256" key="3">
    <source>
        <dbReference type="ARBA" id="ARBA00004286"/>
    </source>
</evidence>
<evidence type="ECO:0000256" key="9">
    <source>
        <dbReference type="ARBA" id="ARBA00022763"/>
    </source>
</evidence>
<keyword evidence="12 16" id="KW-0234">DNA repair</keyword>
<evidence type="ECO:0000256" key="12">
    <source>
        <dbReference type="ARBA" id="ARBA00023204"/>
    </source>
</evidence>
<feature type="compositionally biased region" description="Polar residues" evidence="17">
    <location>
        <begin position="534"/>
        <end position="545"/>
    </location>
</feature>
<dbReference type="FunFam" id="3.60.21.10:FF:000011">
    <property type="entry name" value="Double-strand break repair protein"/>
    <property type="match status" value="1"/>
</dbReference>
<evidence type="ECO:0000256" key="11">
    <source>
        <dbReference type="ARBA" id="ARBA00022839"/>
    </source>
</evidence>
<dbReference type="InterPro" id="IPR007281">
    <property type="entry name" value="Mre11_DNA-bd"/>
</dbReference>
<keyword evidence="9 16" id="KW-0227">DNA damage</keyword>
<dbReference type="InterPro" id="IPR038487">
    <property type="entry name" value="Mre11_capping_dom"/>
</dbReference>
<evidence type="ECO:0000256" key="1">
    <source>
        <dbReference type="ARBA" id="ARBA00001936"/>
    </source>
</evidence>
<organism evidence="19">
    <name type="scientific">Anopheles atroparvus</name>
    <name type="common">European mosquito</name>
    <dbReference type="NCBI Taxonomy" id="41427"/>
    <lineage>
        <taxon>Eukaryota</taxon>
        <taxon>Metazoa</taxon>
        <taxon>Ecdysozoa</taxon>
        <taxon>Arthropoda</taxon>
        <taxon>Hexapoda</taxon>
        <taxon>Insecta</taxon>
        <taxon>Pterygota</taxon>
        <taxon>Neoptera</taxon>
        <taxon>Endopterygota</taxon>
        <taxon>Diptera</taxon>
        <taxon>Nematocera</taxon>
        <taxon>Culicoidea</taxon>
        <taxon>Culicidae</taxon>
        <taxon>Anophelinae</taxon>
        <taxon>Anopheles</taxon>
    </lineage>
</organism>
<comment type="similarity">
    <text evidence="4 16">Belongs to the MRE11/RAD32 family.</text>
</comment>
<dbReference type="Gene3D" id="3.60.21.10">
    <property type="match status" value="1"/>
</dbReference>
<evidence type="ECO:0000313" key="19">
    <source>
        <dbReference type="EnsemblMetazoa" id="AATE012751-PA.1"/>
    </source>
</evidence>
<dbReference type="CDD" id="cd00840">
    <property type="entry name" value="MPP_Mre11_N"/>
    <property type="match status" value="1"/>
</dbReference>
<dbReference type="VEuPathDB" id="VectorBase:AATE012751"/>
<evidence type="ECO:0000256" key="14">
    <source>
        <dbReference type="ARBA" id="ARBA00023242"/>
    </source>
</evidence>
<dbReference type="GO" id="GO:0031573">
    <property type="term" value="P:mitotic intra-S DNA damage checkpoint signaling"/>
    <property type="evidence" value="ECO:0007669"/>
    <property type="project" value="TreeGrafter"/>
</dbReference>
<reference evidence="19" key="1">
    <citation type="submission" date="2022-08" db="UniProtKB">
        <authorList>
            <consortium name="EnsemblMetazoa"/>
        </authorList>
    </citation>
    <scope>IDENTIFICATION</scope>
    <source>
        <strain evidence="19">EBRO</strain>
    </source>
</reference>
<dbReference type="GO" id="GO:0097552">
    <property type="term" value="P:mitochondrial double-strand break repair via homologous recombination"/>
    <property type="evidence" value="ECO:0007669"/>
    <property type="project" value="TreeGrafter"/>
</dbReference>
<dbReference type="PANTHER" id="PTHR10139:SF1">
    <property type="entry name" value="DOUBLE-STRAND BREAK REPAIR PROTEIN MRE11"/>
    <property type="match status" value="1"/>
</dbReference>
<dbReference type="GO" id="GO:0030870">
    <property type="term" value="C:Mre11 complex"/>
    <property type="evidence" value="ECO:0007669"/>
    <property type="project" value="UniProtKB-UniRule"/>
</dbReference>
<name>A0A182J7C6_ANOAO</name>
<evidence type="ECO:0000256" key="8">
    <source>
        <dbReference type="ARBA" id="ARBA00022759"/>
    </source>
</evidence>
<dbReference type="SUPFAM" id="SSF56300">
    <property type="entry name" value="Metallo-dependent phosphatases"/>
    <property type="match status" value="1"/>
</dbReference>
<dbReference type="InterPro" id="IPR003701">
    <property type="entry name" value="Mre11"/>
</dbReference>
<feature type="compositionally biased region" description="Polar residues" evidence="17">
    <location>
        <begin position="601"/>
        <end position="610"/>
    </location>
</feature>
<keyword evidence="10 16" id="KW-0378">Hydrolase</keyword>
<keyword evidence="6 16" id="KW-0540">Nuclease</keyword>
<evidence type="ECO:0000256" key="17">
    <source>
        <dbReference type="SAM" id="MobiDB-lite"/>
    </source>
</evidence>
<dbReference type="InterPro" id="IPR029052">
    <property type="entry name" value="Metallo-depent_PP-like"/>
</dbReference>
<dbReference type="SMART" id="SM01347">
    <property type="entry name" value="Mre11_DNA_bind"/>
    <property type="match status" value="1"/>
</dbReference>
<comment type="function">
    <text evidence="16">Core component of the MRN complex, which plays a central role in double-strand break (DSB) repair, DNA recombination, maintenance of telomere integrity and meiosis. The MRN complex is involved in the repair of DNA double-strand breaks (DSBs) via homologous recombination (HR), an error-free mechanism which primarily occurs during S and G2 phases. The complex (1) mediates the end resection of damaged DNA, which generates proper single-stranded DNA, a key initial steps in HR, and is (2) required for the recruitment of other repair factors and efficient activation of ATM and ATR upon DNA damage. Within the MRN complex, MRE11 possesses both single-strand endonuclease activity and double-strand-specific 3'-5' exonuclease activity. MRE11 first endonucleolytically cleaves the 5' strand at DNA DSB ends to prevent non-homologous end joining (NHEJ) and licence HR. It then generates a single-stranded DNA gap via 3' to 5' exonucleolytic degradation, which is required for single-strand invasion and recombination.</text>
</comment>
<dbReference type="GO" id="GO:0000724">
    <property type="term" value="P:double-strand break repair via homologous recombination"/>
    <property type="evidence" value="ECO:0007669"/>
    <property type="project" value="TreeGrafter"/>
</dbReference>
<evidence type="ECO:0000256" key="6">
    <source>
        <dbReference type="ARBA" id="ARBA00022722"/>
    </source>
</evidence>
<evidence type="ECO:0000256" key="2">
    <source>
        <dbReference type="ARBA" id="ARBA00004123"/>
    </source>
</evidence>
<feature type="compositionally biased region" description="Gly residues" evidence="17">
    <location>
        <begin position="555"/>
        <end position="568"/>
    </location>
</feature>
<dbReference type="PIRSF" id="PIRSF000882">
    <property type="entry name" value="DSB_repair_MRE11"/>
    <property type="match status" value="1"/>
</dbReference>
<keyword evidence="7" id="KW-0479">Metal-binding</keyword>
<dbReference type="GO" id="GO:0030145">
    <property type="term" value="F:manganese ion binding"/>
    <property type="evidence" value="ECO:0007669"/>
    <property type="project" value="UniProtKB-UniRule"/>
</dbReference>
<feature type="compositionally biased region" description="Basic and acidic residues" evidence="17">
    <location>
        <begin position="611"/>
        <end position="622"/>
    </location>
</feature>
<dbReference type="PANTHER" id="PTHR10139">
    <property type="entry name" value="DOUBLE-STRAND BREAK REPAIR PROTEIN MRE11"/>
    <property type="match status" value="1"/>
</dbReference>
<dbReference type="Pfam" id="PF04152">
    <property type="entry name" value="Mre11_DNA_bind"/>
    <property type="match status" value="1"/>
</dbReference>
<keyword evidence="11 16" id="KW-0269">Exonuclease</keyword>
<dbReference type="Pfam" id="PF00149">
    <property type="entry name" value="Metallophos"/>
    <property type="match status" value="1"/>
</dbReference>
<dbReference type="Gene3D" id="3.30.110.110">
    <property type="entry name" value="Mre11, capping domain"/>
    <property type="match status" value="1"/>
</dbReference>
<dbReference type="GO" id="GO:0042138">
    <property type="term" value="P:meiotic DNA double-strand break formation"/>
    <property type="evidence" value="ECO:0007669"/>
    <property type="project" value="TreeGrafter"/>
</dbReference>
<accession>A0A182J7C6</accession>
<feature type="domain" description="Mre11 DNA-binding" evidence="18">
    <location>
        <begin position="296"/>
        <end position="470"/>
    </location>
</feature>
<keyword evidence="15 16" id="KW-0469">Meiosis</keyword>
<evidence type="ECO:0000256" key="7">
    <source>
        <dbReference type="ARBA" id="ARBA00022723"/>
    </source>
</evidence>
<feature type="region of interest" description="Disordered" evidence="17">
    <location>
        <begin position="534"/>
        <end position="622"/>
    </location>
</feature>
<keyword evidence="8 16" id="KW-0255">Endonuclease</keyword>
<dbReference type="InterPro" id="IPR041796">
    <property type="entry name" value="Mre11_N"/>
</dbReference>
<keyword evidence="13 16" id="KW-0464">Manganese</keyword>
<comment type="subcellular location">
    <subcellularLocation>
        <location evidence="3">Chromosome</location>
    </subcellularLocation>
    <subcellularLocation>
        <location evidence="2 16">Nucleus</location>
    </subcellularLocation>
</comment>
<evidence type="ECO:0000256" key="5">
    <source>
        <dbReference type="ARBA" id="ARBA00022454"/>
    </source>
</evidence>
<dbReference type="AlphaFoldDB" id="A0A182J7C6"/>
<keyword evidence="14 16" id="KW-0539">Nucleus</keyword>
<protein>
    <recommendedName>
        <fullName evidence="16">Double-strand break repair protein</fullName>
    </recommendedName>
</protein>
<sequence>MSQESSLNGEINPDDTIKLLVASDIHLGYEEKDPIRGEDSFIAFEEVLQQAVVNDVDAILLGGDLFHIANPSKNTLKRCTDLLKAYTLGDKPISLQFVNERNEDGFESFSRMLNYEDPNVNISIPVFSIHGNHDDPSGFGRISSVELLSSNGYVNYFGKWVDLRRIVIKPILLKKGETKLALYGLGHIHDARLCRMFDEAKVFMQKPDDPGWFNVMVLHQNRADRGVKNYLPENALPKFLDLVIWGHEHDCRIIPEQNVVKEFFVIQPGSTVATSLSEGDSIQKCCGLLSFHKGHFRMDPIPLKTVRPFVFESVNLASYQDERRLDEGDVMKKVQEFAAERIEALMERAKAQLTGDDRQPQLPLIRLRLEITETKQQFNAIRFGRNYLGRVGNPIDMVIFKRKMSRVNHESTNMLDDAAIKEQFKKQQREEQWGLRAEEIAENYFKDVKGTDQKLEIMCPRSMTELVRRLKDQQDCEAADICKFYEEKAVKFLEAQADSVVTGENIDEVFAGFHEHESNLYDQMLAMLDLKASKTSNDQGSEQGDSGTGKRTRGGSRGGARGARGAGTGKTTRGARGGKKADVVPPVTEVQSKKSPIASVATRTNSTNKSRSIDYDSDSKSD</sequence>
<proteinExistence type="inferred from homology"/>
<dbReference type="GO" id="GO:0007095">
    <property type="term" value="P:mitotic G2 DNA damage checkpoint signaling"/>
    <property type="evidence" value="ECO:0007669"/>
    <property type="project" value="TreeGrafter"/>
</dbReference>